<feature type="compositionally biased region" description="Basic and acidic residues" evidence="2">
    <location>
        <begin position="850"/>
        <end position="866"/>
    </location>
</feature>
<evidence type="ECO:0000256" key="1">
    <source>
        <dbReference type="SAM" id="Coils"/>
    </source>
</evidence>
<evidence type="ECO:0000256" key="2">
    <source>
        <dbReference type="SAM" id="MobiDB-lite"/>
    </source>
</evidence>
<keyword evidence="3" id="KW-0812">Transmembrane</keyword>
<feature type="transmembrane region" description="Helical" evidence="3">
    <location>
        <begin position="520"/>
        <end position="539"/>
    </location>
</feature>
<feature type="region of interest" description="Disordered" evidence="2">
    <location>
        <begin position="1"/>
        <end position="45"/>
    </location>
</feature>
<gene>
    <name evidence="4" type="ORF">PCOR1329_LOCUS34495</name>
</gene>
<dbReference type="EMBL" id="CAUYUJ010014232">
    <property type="protein sequence ID" value="CAK0838570.1"/>
    <property type="molecule type" value="Genomic_DNA"/>
</dbReference>
<keyword evidence="3" id="KW-0472">Membrane</keyword>
<name>A0ABN9T1D2_9DINO</name>
<organism evidence="4 5">
    <name type="scientific">Prorocentrum cordatum</name>
    <dbReference type="NCBI Taxonomy" id="2364126"/>
    <lineage>
        <taxon>Eukaryota</taxon>
        <taxon>Sar</taxon>
        <taxon>Alveolata</taxon>
        <taxon>Dinophyceae</taxon>
        <taxon>Prorocentrales</taxon>
        <taxon>Prorocentraceae</taxon>
        <taxon>Prorocentrum</taxon>
    </lineage>
</organism>
<keyword evidence="5" id="KW-1185">Reference proteome</keyword>
<feature type="transmembrane region" description="Helical" evidence="3">
    <location>
        <begin position="480"/>
        <end position="500"/>
    </location>
</feature>
<protein>
    <submittedName>
        <fullName evidence="4">Uncharacterized protein</fullName>
    </submittedName>
</protein>
<feature type="region of interest" description="Disordered" evidence="2">
    <location>
        <begin position="787"/>
        <end position="818"/>
    </location>
</feature>
<accession>A0ABN9T1D2</accession>
<dbReference type="Proteomes" id="UP001189429">
    <property type="component" value="Unassembled WGS sequence"/>
</dbReference>
<feature type="compositionally biased region" description="Acidic residues" evidence="2">
    <location>
        <begin position="867"/>
        <end position="877"/>
    </location>
</feature>
<feature type="transmembrane region" description="Helical" evidence="3">
    <location>
        <begin position="403"/>
        <end position="424"/>
    </location>
</feature>
<evidence type="ECO:0000256" key="3">
    <source>
        <dbReference type="SAM" id="Phobius"/>
    </source>
</evidence>
<comment type="caution">
    <text evidence="4">The sequence shown here is derived from an EMBL/GenBank/DDBJ whole genome shotgun (WGS) entry which is preliminary data.</text>
</comment>
<keyword evidence="3" id="KW-1133">Transmembrane helix</keyword>
<feature type="region of interest" description="Disordered" evidence="2">
    <location>
        <begin position="850"/>
        <end position="877"/>
    </location>
</feature>
<feature type="coiled-coil region" evidence="1">
    <location>
        <begin position="605"/>
        <end position="632"/>
    </location>
</feature>
<reference evidence="4" key="1">
    <citation type="submission" date="2023-10" db="EMBL/GenBank/DDBJ databases">
        <authorList>
            <person name="Chen Y."/>
            <person name="Shah S."/>
            <person name="Dougan E. K."/>
            <person name="Thang M."/>
            <person name="Chan C."/>
        </authorList>
    </citation>
    <scope>NUCLEOTIDE SEQUENCE [LARGE SCALE GENOMIC DNA]</scope>
</reference>
<evidence type="ECO:0000313" key="5">
    <source>
        <dbReference type="Proteomes" id="UP001189429"/>
    </source>
</evidence>
<keyword evidence="1" id="KW-0175">Coiled coil</keyword>
<proteinExistence type="predicted"/>
<sequence length="929" mass="94889">MPAGLQPRAAPLGARAHWRPREENTTAQTSSPASALGRPDAAPLREPPARCAAFSDFLLLGAGGAAPPRACAAGAQAAACRTRPPRRRSRAAGPALQRLPVPCAPLRECPPALPRAPRRPPTCFLLLHGAEARRGAPAGAGPLATALAEAKDADEAPSAPAGRGGALLLVGGALVASGVLALAAGRPRPAAAAGPPAEGAAGGPADVAALPAAAAGPAAAEVPAAAGGGAAAEAPAAAAEALAADAGEPTDGELAEHRAVDAARAADLQAHAGLALIYERVMPAVIQGQRVQQSVEQRMESIRTRVPQVVQEELNMGVQDLTSLVQEALPQASALRSEALPSVSLIVAGLFAPLQLQGLYASHAGRLGLCGALLGVDVIGLLVDSGKKCLTQEVLGPMNILHYWIAGDAALLTVTVATSLMAILRCNKTFAEMKAATDAPVNLPADPEAAFRMMMEGHLLNGARAMMEYDRLVQSVPFQMVYAVNVVDFFWQVAGWFLFFDTPNAECEAKFLLYWSRGRGMIFLIGFVPALVGLVMTLAKAATETRSFRAAVLQTAVDLDKQLFPSGPSVFTVLVRAFFLRDSSDMRRMELQLIQSEEGALAREVARMRAECARATAELEAAEAKHRGLAEQVEARTRDAQMDAREREFLEQYRQAVDVVLDAREAAAAVSGIQQAAASGGAAVAASAAAAALGGQEAPGAPAAGAAAAGAASAEAAAAVAAVSAEGLAALGQAAAAARGAAVEAAAAGARGVAQASDADVAEGTGGTGTVFLEQVVGAAQGAADAVLPSQPGRRSACAENGAKGPPACSGRPPCTGAESRCISGDEGHAPVAAGHPLYKVYGLHPRDFHFGRDGERLRTERRSAVDSDEEDDKDDQSDLYDLVDRAGGRAAASRAAALPGMSGACSARSCSWSACWAQRRSPSSSLTQ</sequence>
<evidence type="ECO:0000313" key="4">
    <source>
        <dbReference type="EMBL" id="CAK0838570.1"/>
    </source>
</evidence>